<dbReference type="SUPFAM" id="SSF53955">
    <property type="entry name" value="Lysozyme-like"/>
    <property type="match status" value="1"/>
</dbReference>
<evidence type="ECO:0000259" key="2">
    <source>
        <dbReference type="Pfam" id="PF01464"/>
    </source>
</evidence>
<dbReference type="CDD" id="cd13402">
    <property type="entry name" value="LT_TF-like"/>
    <property type="match status" value="1"/>
</dbReference>
<keyword evidence="4" id="KW-1185">Reference proteome</keyword>
<dbReference type="PANTHER" id="PTHR21525">
    <property type="entry name" value="MOTILE SPERM PROTEIN"/>
    <property type="match status" value="1"/>
</dbReference>
<comment type="caution">
    <text evidence="3">The sequence shown here is derived from an EMBL/GenBank/DDBJ whole genome shotgun (WGS) entry which is preliminary data.</text>
</comment>
<dbReference type="PANTHER" id="PTHR21525:SF9">
    <property type="entry name" value="CHANNEL_COLICIN DOMAIN-CONTAINING PROTEIN"/>
    <property type="match status" value="1"/>
</dbReference>
<evidence type="ECO:0000256" key="1">
    <source>
        <dbReference type="SAM" id="MobiDB-lite"/>
    </source>
</evidence>
<name>A0ABS1MGF5_9NOCA</name>
<dbReference type="InterPro" id="IPR023346">
    <property type="entry name" value="Lysozyme-like_dom_sf"/>
</dbReference>
<sequence>MPALYTLATLAQRFGTHIPAPVDSSSHVPETRAPREFAGSAVVAAYADRATALSADTRALATFDSELARILGRTATDTLGGRAAVQSILAEVNTAITALGAQTDTPAVRAMLATIVNAALARADNVLDRGRSQSSTNADQVARLTQQYFERRSSSPAATYSGQKAPLNQPTGTQRQWIDEALRVLAQHGYDTRRIDPTAIATIIEHESSGNPHAINLWDSNAAAGTPSKGLMQTIDSTFAVHSLPGHRDIWNPVDNIIAGVRYSIDRYGSLENVPGIRAMNSGGGYIGY</sequence>
<protein>
    <submittedName>
        <fullName evidence="3">Transglycosylase SLT domain-containing protein</fullName>
    </submittedName>
</protein>
<evidence type="ECO:0000313" key="4">
    <source>
        <dbReference type="Proteomes" id="UP000602198"/>
    </source>
</evidence>
<gene>
    <name evidence="3" type="ORF">JK358_35665</name>
</gene>
<dbReference type="EMBL" id="JAERRJ010000019">
    <property type="protein sequence ID" value="MBL1079753.1"/>
    <property type="molecule type" value="Genomic_DNA"/>
</dbReference>
<evidence type="ECO:0000313" key="3">
    <source>
        <dbReference type="EMBL" id="MBL1079753.1"/>
    </source>
</evidence>
<proteinExistence type="predicted"/>
<reference evidence="3 4" key="1">
    <citation type="submission" date="2021-01" db="EMBL/GenBank/DDBJ databases">
        <title>WGS of actinomycetes isolated from Thailand.</title>
        <authorList>
            <person name="Thawai C."/>
        </authorList>
    </citation>
    <scope>NUCLEOTIDE SEQUENCE [LARGE SCALE GENOMIC DNA]</scope>
    <source>
        <strain evidence="3 4">LPG 2</strain>
    </source>
</reference>
<feature type="region of interest" description="Disordered" evidence="1">
    <location>
        <begin position="152"/>
        <end position="172"/>
    </location>
</feature>
<organism evidence="3 4">
    <name type="scientific">Nocardia acididurans</name>
    <dbReference type="NCBI Taxonomy" id="2802282"/>
    <lineage>
        <taxon>Bacteria</taxon>
        <taxon>Bacillati</taxon>
        <taxon>Actinomycetota</taxon>
        <taxon>Actinomycetes</taxon>
        <taxon>Mycobacteriales</taxon>
        <taxon>Nocardiaceae</taxon>
        <taxon>Nocardia</taxon>
    </lineage>
</organism>
<feature type="domain" description="Transglycosylase SLT" evidence="2">
    <location>
        <begin position="191"/>
        <end position="272"/>
    </location>
</feature>
<dbReference type="InterPro" id="IPR008258">
    <property type="entry name" value="Transglycosylase_SLT_dom_1"/>
</dbReference>
<dbReference type="InterPro" id="IPR019710">
    <property type="entry name" value="DUF4226"/>
</dbReference>
<dbReference type="Proteomes" id="UP000602198">
    <property type="component" value="Unassembled WGS sequence"/>
</dbReference>
<dbReference type="Pfam" id="PF10774">
    <property type="entry name" value="DUF4226"/>
    <property type="match status" value="1"/>
</dbReference>
<dbReference type="Pfam" id="PF01464">
    <property type="entry name" value="SLT"/>
    <property type="match status" value="1"/>
</dbReference>
<dbReference type="Gene3D" id="1.10.530.10">
    <property type="match status" value="1"/>
</dbReference>
<accession>A0ABS1MGF5</accession>